<reference evidence="2 3" key="1">
    <citation type="journal article" date="2009" name="Stand. Genomic Sci.">
        <title>Complete genome sequence of Anaerococcus prevotii type strain (PC1).</title>
        <authorList>
            <person name="Labutti K."/>
            <person name="Pukall R."/>
            <person name="Steenblock K."/>
            <person name="Glavina Del Rio T."/>
            <person name="Tice H."/>
            <person name="Copeland A."/>
            <person name="Cheng J.F."/>
            <person name="Lucas S."/>
            <person name="Chen F."/>
            <person name="Nolan M."/>
            <person name="Bruce D."/>
            <person name="Goodwin L."/>
            <person name="Pitluck S."/>
            <person name="Ivanova N."/>
            <person name="Mavromatis K."/>
            <person name="Ovchinnikova G."/>
            <person name="Pati A."/>
            <person name="Chen A."/>
            <person name="Palaniappan K."/>
            <person name="Land M."/>
            <person name="Hauser L."/>
            <person name="Chang Y.J."/>
            <person name="Jeffries C.D."/>
            <person name="Chain P."/>
            <person name="Saunders E."/>
            <person name="Brettin T."/>
            <person name="Detter J.C."/>
            <person name="Han C."/>
            <person name="Goker M."/>
            <person name="Bristow J."/>
            <person name="Eisen J.A."/>
            <person name="Markowitz V."/>
            <person name="Hugenholtz P."/>
            <person name="Kyrpides N.C."/>
            <person name="Klenk H.P."/>
            <person name="Lapidus A."/>
        </authorList>
    </citation>
    <scope>NUCLEOTIDE SEQUENCE [LARGE SCALE GENOMIC DNA]</scope>
    <source>
        <strain evidence="3">ATCC 9321 / DSM 20548 / JCM 6508 / NCTC 11806 / PC1</strain>
    </source>
</reference>
<gene>
    <name evidence="2" type="ordered locus">Apre_0822</name>
</gene>
<protein>
    <submittedName>
        <fullName evidence="2">Uncharacterized protein</fullName>
    </submittedName>
</protein>
<keyword evidence="3" id="KW-1185">Reference proteome</keyword>
<dbReference type="STRING" id="525919.Apre_0822"/>
<dbReference type="Proteomes" id="UP000002294">
    <property type="component" value="Chromosome"/>
</dbReference>
<keyword evidence="1" id="KW-1133">Transmembrane helix</keyword>
<organism evidence="2 3">
    <name type="scientific">Anaerococcus prevotii (strain ATCC 9321 / DSM 20548 / JCM 6508 / NCTC 11806 / PC1)</name>
    <name type="common">Peptostreptococcus prevotii</name>
    <name type="synonym">Peptococcus prevotii</name>
    <dbReference type="NCBI Taxonomy" id="525919"/>
    <lineage>
        <taxon>Bacteria</taxon>
        <taxon>Bacillati</taxon>
        <taxon>Bacillota</taxon>
        <taxon>Tissierellia</taxon>
        <taxon>Tissierellales</taxon>
        <taxon>Peptoniphilaceae</taxon>
        <taxon>Anaerococcus</taxon>
    </lineage>
</organism>
<sequence length="31" mass="3521">MECGMTDDQVTALMIFFMCMIACLVISKIDF</sequence>
<accession>C7RH89</accession>
<evidence type="ECO:0000313" key="3">
    <source>
        <dbReference type="Proteomes" id="UP000002294"/>
    </source>
</evidence>
<evidence type="ECO:0000313" key="2">
    <source>
        <dbReference type="EMBL" id="ACV28850.1"/>
    </source>
</evidence>
<dbReference type="EMBL" id="CP001708">
    <property type="protein sequence ID" value="ACV28850.1"/>
    <property type="molecule type" value="Genomic_DNA"/>
</dbReference>
<dbReference type="KEGG" id="apr:Apre_0822"/>
<dbReference type="AlphaFoldDB" id="C7RH89"/>
<dbReference type="HOGENOM" id="CLU_3394790_0_0_9"/>
<keyword evidence="1" id="KW-0812">Transmembrane</keyword>
<feature type="transmembrane region" description="Helical" evidence="1">
    <location>
        <begin position="12"/>
        <end position="29"/>
    </location>
</feature>
<proteinExistence type="predicted"/>
<keyword evidence="1" id="KW-0472">Membrane</keyword>
<name>C7RH89_ANAPD</name>
<evidence type="ECO:0000256" key="1">
    <source>
        <dbReference type="SAM" id="Phobius"/>
    </source>
</evidence>